<protein>
    <submittedName>
        <fullName evidence="3">Predicted protein</fullName>
    </submittedName>
</protein>
<feature type="signal peptide" evidence="2">
    <location>
        <begin position="1"/>
        <end position="19"/>
    </location>
</feature>
<gene>
    <name evidence="3" type="ORF">LACBIDRAFT_295588</name>
</gene>
<feature type="region of interest" description="Disordered" evidence="1">
    <location>
        <begin position="95"/>
        <end position="136"/>
    </location>
</feature>
<dbReference type="HOGENOM" id="CLU_150162_0_0_1"/>
<dbReference type="Proteomes" id="UP000001194">
    <property type="component" value="Unassembled WGS sequence"/>
</dbReference>
<dbReference type="OrthoDB" id="3262731at2759"/>
<keyword evidence="4" id="KW-1185">Reference proteome</keyword>
<evidence type="ECO:0000313" key="4">
    <source>
        <dbReference type="Proteomes" id="UP000001194"/>
    </source>
</evidence>
<accession>B0DVC7</accession>
<organism evidence="4">
    <name type="scientific">Laccaria bicolor (strain S238N-H82 / ATCC MYA-4686)</name>
    <name type="common">Bicoloured deceiver</name>
    <name type="synonym">Laccaria laccata var. bicolor</name>
    <dbReference type="NCBI Taxonomy" id="486041"/>
    <lineage>
        <taxon>Eukaryota</taxon>
        <taxon>Fungi</taxon>
        <taxon>Dikarya</taxon>
        <taxon>Basidiomycota</taxon>
        <taxon>Agaricomycotina</taxon>
        <taxon>Agaricomycetes</taxon>
        <taxon>Agaricomycetidae</taxon>
        <taxon>Agaricales</taxon>
        <taxon>Agaricineae</taxon>
        <taxon>Hydnangiaceae</taxon>
        <taxon>Laccaria</taxon>
    </lineage>
</organism>
<evidence type="ECO:0000256" key="2">
    <source>
        <dbReference type="SAM" id="SignalP"/>
    </source>
</evidence>
<dbReference type="AlphaFoldDB" id="B0DVC7"/>
<evidence type="ECO:0000313" key="3">
    <source>
        <dbReference type="EMBL" id="EDR01554.1"/>
    </source>
</evidence>
<dbReference type="GeneID" id="6083535"/>
<reference evidence="3 4" key="1">
    <citation type="journal article" date="2008" name="Nature">
        <title>The genome of Laccaria bicolor provides insights into mycorrhizal symbiosis.</title>
        <authorList>
            <person name="Martin F."/>
            <person name="Aerts A."/>
            <person name="Ahren D."/>
            <person name="Brun A."/>
            <person name="Danchin E.G.J."/>
            <person name="Duchaussoy F."/>
            <person name="Gibon J."/>
            <person name="Kohler A."/>
            <person name="Lindquist E."/>
            <person name="Pereda V."/>
            <person name="Salamov A."/>
            <person name="Shapiro H.J."/>
            <person name="Wuyts J."/>
            <person name="Blaudez D."/>
            <person name="Buee M."/>
            <person name="Brokstein P."/>
            <person name="Canbaeck B."/>
            <person name="Cohen D."/>
            <person name="Courty P.E."/>
            <person name="Coutinho P.M."/>
            <person name="Delaruelle C."/>
            <person name="Detter J.C."/>
            <person name="Deveau A."/>
            <person name="DiFazio S."/>
            <person name="Duplessis S."/>
            <person name="Fraissinet-Tachet L."/>
            <person name="Lucic E."/>
            <person name="Frey-Klett P."/>
            <person name="Fourrey C."/>
            <person name="Feussner I."/>
            <person name="Gay G."/>
            <person name="Grimwood J."/>
            <person name="Hoegger P.J."/>
            <person name="Jain P."/>
            <person name="Kilaru S."/>
            <person name="Labbe J."/>
            <person name="Lin Y.C."/>
            <person name="Legue V."/>
            <person name="Le Tacon F."/>
            <person name="Marmeisse R."/>
            <person name="Melayah D."/>
            <person name="Montanini B."/>
            <person name="Muratet M."/>
            <person name="Nehls U."/>
            <person name="Niculita-Hirzel H."/>
            <person name="Oudot-Le Secq M.P."/>
            <person name="Peter M."/>
            <person name="Quesneville H."/>
            <person name="Rajashekar B."/>
            <person name="Reich M."/>
            <person name="Rouhier N."/>
            <person name="Schmutz J."/>
            <person name="Yin T."/>
            <person name="Chalot M."/>
            <person name="Henrissat B."/>
            <person name="Kuees U."/>
            <person name="Lucas S."/>
            <person name="Van de Peer Y."/>
            <person name="Podila G.K."/>
            <person name="Polle A."/>
            <person name="Pukkila P.J."/>
            <person name="Richardson P.M."/>
            <person name="Rouze P."/>
            <person name="Sanders I.R."/>
            <person name="Stajich J.E."/>
            <person name="Tunlid A."/>
            <person name="Tuskan G."/>
            <person name="Grigoriev I.V."/>
        </authorList>
    </citation>
    <scope>NUCLEOTIDE SEQUENCE [LARGE SCALE GENOMIC DNA]</scope>
    <source>
        <strain evidence="4">S238N-H82 / ATCC MYA-4686</strain>
    </source>
</reference>
<proteinExistence type="predicted"/>
<keyword evidence="2" id="KW-0732">Signal</keyword>
<feature type="chain" id="PRO_5002748852" evidence="2">
    <location>
        <begin position="20"/>
        <end position="136"/>
    </location>
</feature>
<dbReference type="RefSeq" id="XP_001887906.1">
    <property type="nucleotide sequence ID" value="XM_001887871.1"/>
</dbReference>
<dbReference type="KEGG" id="lbc:LACBIDRAFT_295588"/>
<dbReference type="InParanoid" id="B0DVC7"/>
<name>B0DVC7_LACBS</name>
<dbReference type="EMBL" id="DS547138">
    <property type="protein sequence ID" value="EDR01554.1"/>
    <property type="molecule type" value="Genomic_DNA"/>
</dbReference>
<evidence type="ECO:0000256" key="1">
    <source>
        <dbReference type="SAM" id="MobiDB-lite"/>
    </source>
</evidence>
<feature type="compositionally biased region" description="Low complexity" evidence="1">
    <location>
        <begin position="105"/>
        <end position="116"/>
    </location>
</feature>
<sequence>MHGLYFALSALLAFATVQAKPQGGTPSNTPTGYHCPSQDMATFPVGTTTNDGTTMFCSYPAFAGEDPNDFYCKYSATTGQRTQDNDAGFCPNTAVGTGGARRRSAVPAAPVVARAPTPEDIKARSSLKRRMPAEEA</sequence>